<dbReference type="EMBL" id="JAWDES010000003">
    <property type="protein sequence ID" value="MDU0258786.1"/>
    <property type="molecule type" value="Genomic_DNA"/>
</dbReference>
<dbReference type="Pfam" id="PF16379">
    <property type="entry name" value="DUF4989"/>
    <property type="match status" value="1"/>
</dbReference>
<accession>A0AAE4LIN8</accession>
<dbReference type="PROSITE" id="PS50022">
    <property type="entry name" value="FA58C_3"/>
    <property type="match status" value="1"/>
</dbReference>
<gene>
    <name evidence="2" type="ORF">RVH17_01410</name>
</gene>
<evidence type="ECO:0000313" key="2">
    <source>
        <dbReference type="EMBL" id="MDU0258786.1"/>
    </source>
</evidence>
<evidence type="ECO:0000259" key="1">
    <source>
        <dbReference type="PROSITE" id="PS50022"/>
    </source>
</evidence>
<sequence>MKNMFKYALVFAFAGGAALFTGCRADEEVDLAGYPETPVGATISGTTDRVATFAGTYDNEGVLNLAGSLSGEYTIALAQASPEETVVRVEPIITNVPAELVEISARELVIPAGSTTAAVSVRMIEENYDFMENVFGPVTYELGVRVVEARGSQVPVVDGEAKMVIEKAAYVAVASLVGVEGNAVTFKRNFIDGAIVNEDPITYDVKVVVDRPVLEDTKFVVKSAGIPEGFAGDEHFTPAAEVTIPAGAKESDATTWSVTDDFLEANEELGTFPVQLTAELVGDTAGAVVNPEDAGVAISIVKKSDLLAFLSAADASWMKYPTSGWTFDTNGSVWGGDAALWDGSTSTDVYGANPLEITIDMKTSQWVAGFDIQAYGSIGYMGEYFELSTSEDGENWTPHGELRQAEAPNRGYGATNYVQLLKPCNARYIKWVGTKGSAYGPDITEMYIYGRNE</sequence>
<dbReference type="Gene3D" id="2.60.120.260">
    <property type="entry name" value="Galactose-binding domain-like"/>
    <property type="match status" value="1"/>
</dbReference>
<dbReference type="InterPro" id="IPR008979">
    <property type="entry name" value="Galactose-bd-like_sf"/>
</dbReference>
<protein>
    <submittedName>
        <fullName evidence="2">DUF4989 domain-containing protein</fullName>
    </submittedName>
</protein>
<organism evidence="2 3">
    <name type="scientific">Alistipes finegoldii</name>
    <dbReference type="NCBI Taxonomy" id="214856"/>
    <lineage>
        <taxon>Bacteria</taxon>
        <taxon>Pseudomonadati</taxon>
        <taxon>Bacteroidota</taxon>
        <taxon>Bacteroidia</taxon>
        <taxon>Bacteroidales</taxon>
        <taxon>Rikenellaceae</taxon>
        <taxon>Alistipes</taxon>
    </lineage>
</organism>
<proteinExistence type="predicted"/>
<name>A0AAE4LIN8_9BACT</name>
<evidence type="ECO:0000313" key="3">
    <source>
        <dbReference type="Proteomes" id="UP001181347"/>
    </source>
</evidence>
<dbReference type="Pfam" id="PF00754">
    <property type="entry name" value="F5_F8_type_C"/>
    <property type="match status" value="1"/>
</dbReference>
<reference evidence="2" key="1">
    <citation type="submission" date="2023-10" db="EMBL/GenBank/DDBJ databases">
        <title>Genome Sequence of the Bacteria from From Gut Wall in Crohn's Disease.</title>
        <authorList>
            <person name="Rodriguez-Palacios A."/>
        </authorList>
    </citation>
    <scope>NUCLEOTIDE SEQUENCE</scope>
    <source>
        <strain evidence="2">CavFT-hAR58</strain>
    </source>
</reference>
<dbReference type="RefSeq" id="WP_278507491.1">
    <property type="nucleotide sequence ID" value="NZ_BAAFKU010000008.1"/>
</dbReference>
<dbReference type="Proteomes" id="UP001181347">
    <property type="component" value="Unassembled WGS sequence"/>
</dbReference>
<dbReference type="PROSITE" id="PS51257">
    <property type="entry name" value="PROKAR_LIPOPROTEIN"/>
    <property type="match status" value="1"/>
</dbReference>
<dbReference type="InterPro" id="IPR032152">
    <property type="entry name" value="DUF4989"/>
</dbReference>
<dbReference type="AlphaFoldDB" id="A0AAE4LIN8"/>
<feature type="domain" description="F5/8 type C" evidence="1">
    <location>
        <begin position="289"/>
        <end position="451"/>
    </location>
</feature>
<comment type="caution">
    <text evidence="2">The sequence shown here is derived from an EMBL/GenBank/DDBJ whole genome shotgun (WGS) entry which is preliminary data.</text>
</comment>
<dbReference type="SUPFAM" id="SSF49785">
    <property type="entry name" value="Galactose-binding domain-like"/>
    <property type="match status" value="1"/>
</dbReference>
<dbReference type="InterPro" id="IPR000421">
    <property type="entry name" value="FA58C"/>
</dbReference>